<dbReference type="STRING" id="71657.SAMN02982996_03399"/>
<organism evidence="1 2">
    <name type="scientific">Lonsdalea quercina</name>
    <dbReference type="NCBI Taxonomy" id="71657"/>
    <lineage>
        <taxon>Bacteria</taxon>
        <taxon>Pseudomonadati</taxon>
        <taxon>Pseudomonadota</taxon>
        <taxon>Gammaproteobacteria</taxon>
        <taxon>Enterobacterales</taxon>
        <taxon>Pectobacteriaceae</taxon>
        <taxon>Lonsdalea</taxon>
    </lineage>
</organism>
<evidence type="ECO:0000313" key="1">
    <source>
        <dbReference type="EMBL" id="SEB04729.1"/>
    </source>
</evidence>
<gene>
    <name evidence="1" type="ORF">SAMN02982996_03399</name>
</gene>
<dbReference type="GeneID" id="97766211"/>
<protein>
    <submittedName>
        <fullName evidence="1">Uncharacterized protein</fullName>
    </submittedName>
</protein>
<keyword evidence="2" id="KW-1185">Reference proteome</keyword>
<dbReference type="EMBL" id="FNQS01000024">
    <property type="protein sequence ID" value="SEB04729.1"/>
    <property type="molecule type" value="Genomic_DNA"/>
</dbReference>
<dbReference type="RefSeq" id="WP_026741590.1">
    <property type="nucleotide sequence ID" value="NZ_FNQS01000024.1"/>
</dbReference>
<proteinExistence type="predicted"/>
<sequence length="110" mass="12161">MVGITNNYIPLSTAESSANVDSLFNQARKLSEVATKANHKFMCFCLCSRTISPVDGDLNGMSLNNIIDRARRKCFTHDNRTLLTDTYSCPYVQCADLNGKITRNFSDGGT</sequence>
<evidence type="ECO:0000313" key="2">
    <source>
        <dbReference type="Proteomes" id="UP000187280"/>
    </source>
</evidence>
<dbReference type="AlphaFoldDB" id="A0A1H4G553"/>
<reference evidence="1 2" key="1">
    <citation type="submission" date="2016-10" db="EMBL/GenBank/DDBJ databases">
        <authorList>
            <person name="de Groot N.N."/>
        </authorList>
    </citation>
    <scope>NUCLEOTIDE SEQUENCE [LARGE SCALE GENOMIC DNA]</scope>
    <source>
        <strain evidence="1 2">ATCC 29281</strain>
    </source>
</reference>
<accession>A0A1H4G553</accession>
<name>A0A1H4G553_9GAMM</name>
<dbReference type="Proteomes" id="UP000187280">
    <property type="component" value="Unassembled WGS sequence"/>
</dbReference>